<gene>
    <name evidence="1" type="ORF">SPELUC_LOCUS6180</name>
</gene>
<organism evidence="1 2">
    <name type="scientific">Cetraspora pellucida</name>
    <dbReference type="NCBI Taxonomy" id="1433469"/>
    <lineage>
        <taxon>Eukaryota</taxon>
        <taxon>Fungi</taxon>
        <taxon>Fungi incertae sedis</taxon>
        <taxon>Mucoromycota</taxon>
        <taxon>Glomeromycotina</taxon>
        <taxon>Glomeromycetes</taxon>
        <taxon>Diversisporales</taxon>
        <taxon>Gigasporaceae</taxon>
        <taxon>Cetraspora</taxon>
    </lineage>
</organism>
<reference evidence="1" key="1">
    <citation type="submission" date="2021-06" db="EMBL/GenBank/DDBJ databases">
        <authorList>
            <person name="Kallberg Y."/>
            <person name="Tangrot J."/>
            <person name="Rosling A."/>
        </authorList>
    </citation>
    <scope>NUCLEOTIDE SEQUENCE</scope>
    <source>
        <strain evidence="1">28 12/20/2015</strain>
    </source>
</reference>
<comment type="caution">
    <text evidence="1">The sequence shown here is derived from an EMBL/GenBank/DDBJ whole genome shotgun (WGS) entry which is preliminary data.</text>
</comment>
<keyword evidence="2" id="KW-1185">Reference proteome</keyword>
<dbReference type="Proteomes" id="UP000789366">
    <property type="component" value="Unassembled WGS sequence"/>
</dbReference>
<evidence type="ECO:0000313" key="2">
    <source>
        <dbReference type="Proteomes" id="UP000789366"/>
    </source>
</evidence>
<name>A0ACA9MA08_9GLOM</name>
<proteinExistence type="predicted"/>
<evidence type="ECO:0000313" key="1">
    <source>
        <dbReference type="EMBL" id="CAG8576165.1"/>
    </source>
</evidence>
<sequence length="250" mass="28267">MSEEVIQNETSSNTSPKNLKFVYETPETIMKKKSKSKSLPYPAMNSMMQNGLDLNTTSKRINKKSKFRNFSYPAMKGKMQTELDLNTVISLLKPRHKENLNTVSDASSSSTSQNIYINPIYERPYSLQHESRNKEQLPNNILLPEFYCSNTVPGASSSSTNQNIYSDSLCEEPETYSMQDDAYIETHVAEWTNLLFGESFSSQSTAGVSFGQETNITNLDYLPGSKIITSFYDNTSDTSSIHMPDFHEFS</sequence>
<dbReference type="EMBL" id="CAJVPW010007034">
    <property type="protein sequence ID" value="CAG8576165.1"/>
    <property type="molecule type" value="Genomic_DNA"/>
</dbReference>
<accession>A0ACA9MA08</accession>
<protein>
    <submittedName>
        <fullName evidence="1">15099_t:CDS:1</fullName>
    </submittedName>
</protein>